<comment type="caution">
    <text evidence="15">The sequence shown here is derived from an EMBL/GenBank/DDBJ whole genome shotgun (WGS) entry which is preliminary data.</text>
</comment>
<reference evidence="15 16" key="1">
    <citation type="submission" date="2023-07" db="EMBL/GenBank/DDBJ databases">
        <title>Sorghum-associated microbial communities from plants grown in Nebraska, USA.</title>
        <authorList>
            <person name="Schachtman D."/>
        </authorList>
    </citation>
    <scope>NUCLEOTIDE SEQUENCE [LARGE SCALE GENOMIC DNA]</scope>
    <source>
        <strain evidence="15 16">CC60</strain>
    </source>
</reference>
<evidence type="ECO:0000259" key="14">
    <source>
        <dbReference type="Pfam" id="PF07715"/>
    </source>
</evidence>
<evidence type="ECO:0000256" key="4">
    <source>
        <dbReference type="ARBA" id="ARBA00022452"/>
    </source>
</evidence>
<evidence type="ECO:0000256" key="8">
    <source>
        <dbReference type="ARBA" id="ARBA00023170"/>
    </source>
</evidence>
<sequence length="720" mass="78918">MFPTHSHRPRPALLAVCLSAALPLGAFAQSAATTPDAATTLDAVAVKGQRAPTYAAEQSSAATRLSLTPQDTPQSISIVTEQRIEDQNLTNVREVLDNTTGVSSSAYDTERVVFYARGFQIENMAYDGVPIAAGLNSSSADGSLDTAIYERVEVVRGATGLMSGAGSPSAMINFVRKRADSRTLQADAYLSYGSWDTRRGTFDISAPLNASGSVRGRVVAAYEDGDSYLDRYSTKKSVFYGVVDADLGTDTVLSLGFDYQRTTPKGVTWGSYPVFDDTGGFIEWPRGFTSAADWTYWDNTTRTAFADLKHNFDNGWQLRVMASRRETDGDDALFYVYGFPNRETGEGITPYAYRGTDAGRQNLLDVYASGPFQAWGREHELVVGVSGSHYTQDSWEREHGDLPDVGDFLQWNGRYPYPDFAVDKTPYSATHTDQGGIYAATRLSLADPLKLVLGARYSRWKNDTNDSTSGVYHHEHTKTVPYAGLIYDIDDTYSAFASYTQIFDPQGNRRADGSFLDPVLGSSREVGIKGRHVDGALNTSLTLFETRQDNVAEAAVGEYLPDGRTQAYDAVNGTTSRGYELEVSGDMSESWNGTFGWSHFNVKAPRNGGALRTALPRTLIRLFTTYRLPGAWNRLTIGGGANWQSASHAQVDGPSGPQRLDQSSVMLLGAMARYAIGKQASVQVNADNLLNRKYFVLDEFSNLYYAPPSSFTVSFNYKFF</sequence>
<evidence type="ECO:0000256" key="6">
    <source>
        <dbReference type="ARBA" id="ARBA00023077"/>
    </source>
</evidence>
<dbReference type="NCBIfam" id="TIGR01783">
    <property type="entry name" value="TonB-siderophor"/>
    <property type="match status" value="1"/>
</dbReference>
<feature type="domain" description="TonB-dependent receptor-like beta-barrel" evidence="13">
    <location>
        <begin position="246"/>
        <end position="689"/>
    </location>
</feature>
<evidence type="ECO:0000256" key="11">
    <source>
        <dbReference type="RuleBase" id="RU003357"/>
    </source>
</evidence>
<dbReference type="InterPro" id="IPR036942">
    <property type="entry name" value="Beta-barrel_TonB_sf"/>
</dbReference>
<feature type="signal peptide" evidence="12">
    <location>
        <begin position="1"/>
        <end position="28"/>
    </location>
</feature>
<dbReference type="CDD" id="cd01347">
    <property type="entry name" value="ligand_gated_channel"/>
    <property type="match status" value="1"/>
</dbReference>
<dbReference type="PANTHER" id="PTHR32552:SF74">
    <property type="entry name" value="HYDROXAMATE SIDEROPHORE RECEPTOR FHUE"/>
    <property type="match status" value="1"/>
</dbReference>
<keyword evidence="3 10" id="KW-0813">Transport</keyword>
<dbReference type="Pfam" id="PF07715">
    <property type="entry name" value="Plug"/>
    <property type="match status" value="1"/>
</dbReference>
<evidence type="ECO:0000259" key="13">
    <source>
        <dbReference type="Pfam" id="PF00593"/>
    </source>
</evidence>
<keyword evidence="4 10" id="KW-1134">Transmembrane beta strand</keyword>
<dbReference type="Gene3D" id="2.40.170.20">
    <property type="entry name" value="TonB-dependent receptor, beta-barrel domain"/>
    <property type="match status" value="1"/>
</dbReference>
<feature type="chain" id="PRO_5045330454" evidence="12">
    <location>
        <begin position="29"/>
        <end position="720"/>
    </location>
</feature>
<name>A0ABT9SW04_9GAMM</name>
<dbReference type="InterPro" id="IPR010105">
    <property type="entry name" value="TonB_sidphr_rcpt"/>
</dbReference>
<protein>
    <submittedName>
        <fullName evidence="15">Outer membrane receptor for ferric coprogen and ferric-rhodotorulic acid</fullName>
    </submittedName>
</protein>
<evidence type="ECO:0000256" key="10">
    <source>
        <dbReference type="PROSITE-ProRule" id="PRU01360"/>
    </source>
</evidence>
<evidence type="ECO:0000256" key="7">
    <source>
        <dbReference type="ARBA" id="ARBA00023136"/>
    </source>
</evidence>
<dbReference type="Proteomes" id="UP001237737">
    <property type="component" value="Unassembled WGS sequence"/>
</dbReference>
<accession>A0ABT9SW04</accession>
<gene>
    <name evidence="15" type="ORF">J2T07_000331</name>
</gene>
<keyword evidence="5 10" id="KW-0812">Transmembrane</keyword>
<evidence type="ECO:0000256" key="9">
    <source>
        <dbReference type="ARBA" id="ARBA00023237"/>
    </source>
</evidence>
<dbReference type="Pfam" id="PF00593">
    <property type="entry name" value="TonB_dep_Rec_b-barrel"/>
    <property type="match status" value="1"/>
</dbReference>
<evidence type="ECO:0000256" key="2">
    <source>
        <dbReference type="ARBA" id="ARBA00009810"/>
    </source>
</evidence>
<comment type="similarity">
    <text evidence="2 10 11">Belongs to the TonB-dependent receptor family.</text>
</comment>
<evidence type="ECO:0000313" key="16">
    <source>
        <dbReference type="Proteomes" id="UP001237737"/>
    </source>
</evidence>
<organism evidence="15 16">
    <name type="scientific">Luteibacter jiangsuensis</name>
    <dbReference type="NCBI Taxonomy" id="637577"/>
    <lineage>
        <taxon>Bacteria</taxon>
        <taxon>Pseudomonadati</taxon>
        <taxon>Pseudomonadota</taxon>
        <taxon>Gammaproteobacteria</taxon>
        <taxon>Lysobacterales</taxon>
        <taxon>Rhodanobacteraceae</taxon>
        <taxon>Luteibacter</taxon>
    </lineage>
</organism>
<keyword evidence="9 10" id="KW-0998">Cell outer membrane</keyword>
<dbReference type="InterPro" id="IPR039426">
    <property type="entry name" value="TonB-dep_rcpt-like"/>
</dbReference>
<evidence type="ECO:0000256" key="1">
    <source>
        <dbReference type="ARBA" id="ARBA00004571"/>
    </source>
</evidence>
<dbReference type="SUPFAM" id="SSF56935">
    <property type="entry name" value="Porins"/>
    <property type="match status" value="1"/>
</dbReference>
<evidence type="ECO:0000256" key="12">
    <source>
        <dbReference type="SAM" id="SignalP"/>
    </source>
</evidence>
<keyword evidence="12" id="KW-0732">Signal</keyword>
<proteinExistence type="inferred from homology"/>
<dbReference type="InterPro" id="IPR000531">
    <property type="entry name" value="Beta-barrel_TonB"/>
</dbReference>
<keyword evidence="6 11" id="KW-0798">TonB box</keyword>
<keyword evidence="7 10" id="KW-0472">Membrane</keyword>
<comment type="subcellular location">
    <subcellularLocation>
        <location evidence="1 10">Cell outer membrane</location>
        <topology evidence="1 10">Multi-pass membrane protein</topology>
    </subcellularLocation>
</comment>
<keyword evidence="16" id="KW-1185">Reference proteome</keyword>
<dbReference type="RefSeq" id="WP_306846825.1">
    <property type="nucleotide sequence ID" value="NZ_JAUSSK010000001.1"/>
</dbReference>
<dbReference type="PROSITE" id="PS52016">
    <property type="entry name" value="TONB_DEPENDENT_REC_3"/>
    <property type="match status" value="1"/>
</dbReference>
<feature type="domain" description="TonB-dependent receptor plug" evidence="14">
    <location>
        <begin position="69"/>
        <end position="169"/>
    </location>
</feature>
<evidence type="ECO:0000313" key="15">
    <source>
        <dbReference type="EMBL" id="MDQ0008172.1"/>
    </source>
</evidence>
<keyword evidence="8 15" id="KW-0675">Receptor</keyword>
<dbReference type="InterPro" id="IPR012910">
    <property type="entry name" value="Plug_dom"/>
</dbReference>
<evidence type="ECO:0000256" key="3">
    <source>
        <dbReference type="ARBA" id="ARBA00022448"/>
    </source>
</evidence>
<dbReference type="InterPro" id="IPR037066">
    <property type="entry name" value="Plug_dom_sf"/>
</dbReference>
<dbReference type="PANTHER" id="PTHR32552">
    <property type="entry name" value="FERRICHROME IRON RECEPTOR-RELATED"/>
    <property type="match status" value="1"/>
</dbReference>
<evidence type="ECO:0000256" key="5">
    <source>
        <dbReference type="ARBA" id="ARBA00022692"/>
    </source>
</evidence>
<dbReference type="Gene3D" id="2.170.130.10">
    <property type="entry name" value="TonB-dependent receptor, plug domain"/>
    <property type="match status" value="1"/>
</dbReference>
<dbReference type="EMBL" id="JAUSSK010000001">
    <property type="protein sequence ID" value="MDQ0008172.1"/>
    <property type="molecule type" value="Genomic_DNA"/>
</dbReference>